<dbReference type="NCBIfam" id="TIGR02392">
    <property type="entry name" value="rpoH_proteo"/>
    <property type="match status" value="1"/>
</dbReference>
<dbReference type="Pfam" id="PF04542">
    <property type="entry name" value="Sigma70_r2"/>
    <property type="match status" value="1"/>
</dbReference>
<dbReference type="InterPro" id="IPR007630">
    <property type="entry name" value="RNA_pol_sigma70_r4"/>
</dbReference>
<evidence type="ECO:0000313" key="10">
    <source>
        <dbReference type="EMBL" id="CAI3947511.1"/>
    </source>
</evidence>
<dbReference type="Pfam" id="PF04545">
    <property type="entry name" value="Sigma70_r4"/>
    <property type="match status" value="1"/>
</dbReference>
<comment type="similarity">
    <text evidence="1">Belongs to the sigma-70 factor family.</text>
</comment>
<dbReference type="PRINTS" id="PR00046">
    <property type="entry name" value="SIGMA70FCT"/>
</dbReference>
<comment type="caution">
    <text evidence="10">The sequence shown here is derived from an EMBL/GenBank/DDBJ whole genome shotgun (WGS) entry which is preliminary data.</text>
</comment>
<evidence type="ECO:0000259" key="9">
    <source>
        <dbReference type="PROSITE" id="PS00716"/>
    </source>
</evidence>
<proteinExistence type="inferred from homology"/>
<dbReference type="Gene3D" id="1.20.120.1810">
    <property type="match status" value="1"/>
</dbReference>
<dbReference type="Pfam" id="PF00140">
    <property type="entry name" value="Sigma70_r1_2"/>
    <property type="match status" value="1"/>
</dbReference>
<gene>
    <name evidence="11" type="ORF">R53529_LOCUS1522</name>
    <name evidence="10" type="ORF">R53530_LOCUS1616</name>
</gene>
<keyword evidence="4" id="KW-0346">Stress response</keyword>
<sequence>MIISQSKTKATKQGRISKLKRSIEQFCDSKVNIIKEHKFMVSSMLKVSPDTNLTQYMQYTRKFPLLTLEQEYEYATKWRNEGDIEAAHRLITAHLRLVVKIAAGYKGYGLPLNELISEGNIGMLQATQRFDPEKGFRFTTYAIWWIKAAIQEYILHSWSLVKIGTTAVQKKLFFNLRRLKSQIKALGENDLNPEQLEMISKSLGVPKIEVQNMNQRLSAHDHSLNSPIGNDNDYDEWQSMLVDESSNQEENYAEQEELSNRKNMLQEAMKSLKPREREILVERRLKEKPATLEELSQIYNISRERIRQIEVRAFEKLQELIQGNVSRSQNNNFSNHAIA</sequence>
<evidence type="ECO:0000256" key="2">
    <source>
        <dbReference type="ARBA" id="ARBA00022490"/>
    </source>
</evidence>
<dbReference type="Gene3D" id="1.20.140.160">
    <property type="match status" value="1"/>
</dbReference>
<dbReference type="GO" id="GO:0016987">
    <property type="term" value="F:sigma factor activity"/>
    <property type="evidence" value="ECO:0007669"/>
    <property type="project" value="UniProtKB-UniRule"/>
</dbReference>
<keyword evidence="7" id="KW-0804">Transcription</keyword>
<dbReference type="CDD" id="cd06171">
    <property type="entry name" value="Sigma70_r4"/>
    <property type="match status" value="1"/>
</dbReference>
<evidence type="ECO:0000313" key="11">
    <source>
        <dbReference type="EMBL" id="CAI3947987.1"/>
    </source>
</evidence>
<keyword evidence="5" id="KW-0731">Sigma factor</keyword>
<dbReference type="PROSITE" id="PS00716">
    <property type="entry name" value="SIGMA70_2"/>
    <property type="match status" value="1"/>
</dbReference>
<dbReference type="SUPFAM" id="SSF88946">
    <property type="entry name" value="Sigma2 domain of RNA polymerase sigma factors"/>
    <property type="match status" value="1"/>
</dbReference>
<dbReference type="SUPFAM" id="SSF88659">
    <property type="entry name" value="Sigma3 and sigma4 domains of RNA polymerase sigma factors"/>
    <property type="match status" value="1"/>
</dbReference>
<dbReference type="GO" id="GO:0003677">
    <property type="term" value="F:DNA binding"/>
    <property type="evidence" value="ECO:0007669"/>
    <property type="project" value="UniProtKB-KW"/>
</dbReference>
<keyword evidence="6" id="KW-0238">DNA-binding</keyword>
<evidence type="ECO:0000256" key="3">
    <source>
        <dbReference type="ARBA" id="ARBA00023015"/>
    </source>
</evidence>
<protein>
    <recommendedName>
        <fullName evidence="8">RNA polymerase sigma factor RpoH</fullName>
    </recommendedName>
</protein>
<dbReference type="PANTHER" id="PTHR30376:SF3">
    <property type="entry name" value="RNA POLYMERASE SIGMA FACTOR RPOH"/>
    <property type="match status" value="1"/>
</dbReference>
<dbReference type="InterPro" id="IPR013324">
    <property type="entry name" value="RNA_pol_sigma_r3/r4-like"/>
</dbReference>
<dbReference type="NCBIfam" id="TIGR02937">
    <property type="entry name" value="sigma70-ECF"/>
    <property type="match status" value="1"/>
</dbReference>
<evidence type="ECO:0000256" key="8">
    <source>
        <dbReference type="NCBIfam" id="TIGR02392"/>
    </source>
</evidence>
<keyword evidence="13" id="KW-1185">Reference proteome</keyword>
<dbReference type="EMBL" id="CAMXCM010000004">
    <property type="protein sequence ID" value="CAI3947511.1"/>
    <property type="molecule type" value="Genomic_DNA"/>
</dbReference>
<accession>A0A9W4TQ47</accession>
<keyword evidence="3" id="KW-0805">Transcription regulation</keyword>
<dbReference type="InterPro" id="IPR000943">
    <property type="entry name" value="RNA_pol_sigma70"/>
</dbReference>
<evidence type="ECO:0000313" key="13">
    <source>
        <dbReference type="Proteomes" id="UP001154259"/>
    </source>
</evidence>
<name>A0A9W4TQ47_9PROT</name>
<dbReference type="NCBIfam" id="NF005143">
    <property type="entry name" value="PRK06596.1"/>
    <property type="match status" value="1"/>
</dbReference>
<evidence type="ECO:0000256" key="1">
    <source>
        <dbReference type="ARBA" id="ARBA00007788"/>
    </source>
</evidence>
<dbReference type="EMBL" id="CAMXCS010000003">
    <property type="protein sequence ID" value="CAI3947987.1"/>
    <property type="molecule type" value="Genomic_DNA"/>
</dbReference>
<evidence type="ECO:0000313" key="12">
    <source>
        <dbReference type="Proteomes" id="UP001154255"/>
    </source>
</evidence>
<dbReference type="InterPro" id="IPR012759">
    <property type="entry name" value="RNA_pol_sigma_RpoH_proteobac"/>
</dbReference>
<dbReference type="GO" id="GO:0006352">
    <property type="term" value="P:DNA-templated transcription initiation"/>
    <property type="evidence" value="ECO:0007669"/>
    <property type="project" value="UniProtKB-UniRule"/>
</dbReference>
<feature type="domain" description="RNA polymerase sigma-70" evidence="9">
    <location>
        <begin position="291"/>
        <end position="317"/>
    </location>
</feature>
<dbReference type="InterPro" id="IPR013325">
    <property type="entry name" value="RNA_pol_sigma_r2"/>
</dbReference>
<evidence type="ECO:0000256" key="4">
    <source>
        <dbReference type="ARBA" id="ARBA00023016"/>
    </source>
</evidence>
<organism evidence="10 12">
    <name type="scientific">Commensalibacter communis</name>
    <dbReference type="NCBI Taxonomy" id="2972786"/>
    <lineage>
        <taxon>Bacteria</taxon>
        <taxon>Pseudomonadati</taxon>
        <taxon>Pseudomonadota</taxon>
        <taxon>Alphaproteobacteria</taxon>
        <taxon>Acetobacterales</taxon>
        <taxon>Acetobacteraceae</taxon>
    </lineage>
</organism>
<evidence type="ECO:0000256" key="7">
    <source>
        <dbReference type="ARBA" id="ARBA00023163"/>
    </source>
</evidence>
<dbReference type="InterPro" id="IPR009042">
    <property type="entry name" value="RNA_pol_sigma70_r1_2"/>
</dbReference>
<dbReference type="InterPro" id="IPR014284">
    <property type="entry name" value="RNA_pol_sigma-70_dom"/>
</dbReference>
<dbReference type="InterPro" id="IPR007627">
    <property type="entry name" value="RNA_pol_sigma70_r2"/>
</dbReference>
<evidence type="ECO:0000256" key="5">
    <source>
        <dbReference type="ARBA" id="ARBA00023082"/>
    </source>
</evidence>
<dbReference type="Proteomes" id="UP001154255">
    <property type="component" value="Unassembled WGS sequence"/>
</dbReference>
<reference evidence="10" key="1">
    <citation type="submission" date="2022-10" db="EMBL/GenBank/DDBJ databases">
        <authorList>
            <person name="Botero Cardona J."/>
        </authorList>
    </citation>
    <scope>NUCLEOTIDE SEQUENCE</scope>
    <source>
        <strain evidence="10">LMG 31819</strain>
        <strain evidence="11">R-53529</strain>
    </source>
</reference>
<evidence type="ECO:0000256" key="6">
    <source>
        <dbReference type="ARBA" id="ARBA00023125"/>
    </source>
</evidence>
<dbReference type="PANTHER" id="PTHR30376">
    <property type="entry name" value="SIGMA FACTOR RPOH HEAT SHOCK RELATED"/>
    <property type="match status" value="1"/>
</dbReference>
<dbReference type="AlphaFoldDB" id="A0A9W4TQ47"/>
<keyword evidence="2" id="KW-0963">Cytoplasm</keyword>
<dbReference type="Proteomes" id="UP001154259">
    <property type="component" value="Unassembled WGS sequence"/>
</dbReference>
<dbReference type="InterPro" id="IPR050813">
    <property type="entry name" value="Sigma-70_Factor"/>
</dbReference>